<name>A0A3M0G509_9ACTN</name>
<keyword evidence="9" id="KW-1185">Reference proteome</keyword>
<protein>
    <recommendedName>
        <fullName evidence="10">YihY/virulence factor BrkB family protein</fullName>
    </recommendedName>
</protein>
<evidence type="ECO:0000256" key="3">
    <source>
        <dbReference type="ARBA" id="ARBA00022692"/>
    </source>
</evidence>
<dbReference type="Proteomes" id="UP000275256">
    <property type="component" value="Unassembled WGS sequence"/>
</dbReference>
<reference evidence="8 9" key="1">
    <citation type="submission" date="2018-10" db="EMBL/GenBank/DDBJ databases">
        <title>Tessaracoccus antarcticuss sp. nov., isolated from sediment.</title>
        <authorList>
            <person name="Zhou L.Y."/>
            <person name="Du Z.J."/>
        </authorList>
    </citation>
    <scope>NUCLEOTIDE SEQUENCE [LARGE SCALE GENOMIC DNA]</scope>
    <source>
        <strain evidence="8 9">JDX10</strain>
    </source>
</reference>
<evidence type="ECO:0000256" key="2">
    <source>
        <dbReference type="ARBA" id="ARBA00022475"/>
    </source>
</evidence>
<dbReference type="OrthoDB" id="4127374at2"/>
<comment type="subcellular location">
    <subcellularLocation>
        <location evidence="1">Cell membrane</location>
        <topology evidence="1">Multi-pass membrane protein</topology>
    </subcellularLocation>
</comment>
<evidence type="ECO:0000313" key="9">
    <source>
        <dbReference type="Proteomes" id="UP000275256"/>
    </source>
</evidence>
<dbReference type="InterPro" id="IPR017039">
    <property type="entry name" value="Virul_fac_BrkB"/>
</dbReference>
<evidence type="ECO:0000256" key="6">
    <source>
        <dbReference type="SAM" id="MobiDB-lite"/>
    </source>
</evidence>
<comment type="caution">
    <text evidence="8">The sequence shown here is derived from an EMBL/GenBank/DDBJ whole genome shotgun (WGS) entry which is preliminary data.</text>
</comment>
<feature type="transmembrane region" description="Helical" evidence="7">
    <location>
        <begin position="32"/>
        <end position="57"/>
    </location>
</feature>
<dbReference type="PANTHER" id="PTHR30213:SF1">
    <property type="entry name" value="INNER MEMBRANE PROTEIN YHJD"/>
    <property type="match status" value="1"/>
</dbReference>
<dbReference type="GO" id="GO:0005886">
    <property type="term" value="C:plasma membrane"/>
    <property type="evidence" value="ECO:0007669"/>
    <property type="project" value="UniProtKB-SubCell"/>
</dbReference>
<feature type="transmembrane region" description="Helical" evidence="7">
    <location>
        <begin position="274"/>
        <end position="295"/>
    </location>
</feature>
<gene>
    <name evidence="8" type="ORF">EAX62_10465</name>
</gene>
<feature type="compositionally biased region" description="Acidic residues" evidence="6">
    <location>
        <begin position="318"/>
        <end position="331"/>
    </location>
</feature>
<dbReference type="AlphaFoldDB" id="A0A3M0G509"/>
<keyword evidence="3 7" id="KW-0812">Transmembrane</keyword>
<sequence length="418" mass="44494">MKERIEKLLRRPSVAHLLAANERFGKRLGPQFAGAVTYFSVLSMIPVLMFGVALLGLTVTVLRPDLLPQVQNLLTEQLAAITGVEDTANEQAKNFANTISEFVTSTFNSWPSIGIIAFLAAAYSGSNWVKNLKHAVRAMWRNKFADAAETGGFVGELISNLITFFGLLLSVGVAVAVTAAGQAFPEQIIKWLGLGGVPGIGLLLQAVSLVVSLLASWLLFAFLFVVLPGQSARWPTFLKATIAGAVLITVLQRLAGVFVSLLSGNKSAGIFGPIIILMIVFNLLATIILMIAAWVGTADSWEATKAKKEADKAAGVHDEDEVRVDDEDDDEVPRLSPVTVSARYRAERWAATMDPDDLRAVNYDPGRVTLNDPDATVSQENAARGVRVGLGVGYGVGAATGIGLGAAVAALVRKVAQR</sequence>
<feature type="region of interest" description="Disordered" evidence="6">
    <location>
        <begin position="309"/>
        <end position="333"/>
    </location>
</feature>
<evidence type="ECO:0000256" key="4">
    <source>
        <dbReference type="ARBA" id="ARBA00022989"/>
    </source>
</evidence>
<keyword evidence="2" id="KW-1003">Cell membrane</keyword>
<evidence type="ECO:0000256" key="5">
    <source>
        <dbReference type="ARBA" id="ARBA00023136"/>
    </source>
</evidence>
<evidence type="ECO:0000256" key="7">
    <source>
        <dbReference type="SAM" id="Phobius"/>
    </source>
</evidence>
<feature type="transmembrane region" description="Helical" evidence="7">
    <location>
        <begin position="161"/>
        <end position="181"/>
    </location>
</feature>
<evidence type="ECO:0008006" key="10">
    <source>
        <dbReference type="Google" id="ProtNLM"/>
    </source>
</evidence>
<dbReference type="EMBL" id="REFW01000002">
    <property type="protein sequence ID" value="RMB60111.1"/>
    <property type="molecule type" value="Genomic_DNA"/>
</dbReference>
<dbReference type="RefSeq" id="WP_121901591.1">
    <property type="nucleotide sequence ID" value="NZ_REFW01000002.1"/>
</dbReference>
<feature type="transmembrane region" description="Helical" evidence="7">
    <location>
        <begin position="237"/>
        <end position="262"/>
    </location>
</feature>
<dbReference type="PANTHER" id="PTHR30213">
    <property type="entry name" value="INNER MEMBRANE PROTEIN YHJD"/>
    <property type="match status" value="1"/>
</dbReference>
<feature type="transmembrane region" description="Helical" evidence="7">
    <location>
        <begin position="202"/>
        <end position="225"/>
    </location>
</feature>
<organism evidence="8 9">
    <name type="scientific">Tessaracoccus antarcticus</name>
    <dbReference type="NCBI Taxonomy" id="2479848"/>
    <lineage>
        <taxon>Bacteria</taxon>
        <taxon>Bacillati</taxon>
        <taxon>Actinomycetota</taxon>
        <taxon>Actinomycetes</taxon>
        <taxon>Propionibacteriales</taxon>
        <taxon>Propionibacteriaceae</taxon>
        <taxon>Tessaracoccus</taxon>
    </lineage>
</organism>
<dbReference type="Pfam" id="PF03631">
    <property type="entry name" value="Virul_fac_BrkB"/>
    <property type="match status" value="1"/>
</dbReference>
<evidence type="ECO:0000256" key="1">
    <source>
        <dbReference type="ARBA" id="ARBA00004651"/>
    </source>
</evidence>
<accession>A0A3M0G509</accession>
<proteinExistence type="predicted"/>
<keyword evidence="4 7" id="KW-1133">Transmembrane helix</keyword>
<evidence type="ECO:0000313" key="8">
    <source>
        <dbReference type="EMBL" id="RMB60111.1"/>
    </source>
</evidence>
<feature type="transmembrane region" description="Helical" evidence="7">
    <location>
        <begin position="392"/>
        <end position="412"/>
    </location>
</feature>
<keyword evidence="5 7" id="KW-0472">Membrane</keyword>